<dbReference type="STRING" id="383372.Rcas_2338"/>
<evidence type="ECO:0000259" key="3">
    <source>
        <dbReference type="Pfam" id="PF00210"/>
    </source>
</evidence>
<evidence type="ECO:0000313" key="4">
    <source>
        <dbReference type="EMBL" id="ABU58421.1"/>
    </source>
</evidence>
<dbReference type="InterPro" id="IPR009078">
    <property type="entry name" value="Ferritin-like_SF"/>
</dbReference>
<proteinExistence type="inferred from homology"/>
<dbReference type="EMBL" id="CP000804">
    <property type="protein sequence ID" value="ABU58421.1"/>
    <property type="molecule type" value="Genomic_DNA"/>
</dbReference>
<dbReference type="InterPro" id="IPR012347">
    <property type="entry name" value="Ferritin-like"/>
</dbReference>
<feature type="domain" description="Ferritin/DPS" evidence="3">
    <location>
        <begin position="30"/>
        <end position="171"/>
    </location>
</feature>
<reference evidence="4 5" key="1">
    <citation type="submission" date="2007-08" db="EMBL/GenBank/DDBJ databases">
        <title>Complete sequence of Roseiflexus castenholzii DSM 13941.</title>
        <authorList>
            <consortium name="US DOE Joint Genome Institute"/>
            <person name="Copeland A."/>
            <person name="Lucas S."/>
            <person name="Lapidus A."/>
            <person name="Barry K."/>
            <person name="Glavina del Rio T."/>
            <person name="Dalin E."/>
            <person name="Tice H."/>
            <person name="Pitluck S."/>
            <person name="Thompson L.S."/>
            <person name="Brettin T."/>
            <person name="Bruce D."/>
            <person name="Detter J.C."/>
            <person name="Han C."/>
            <person name="Tapia R."/>
            <person name="Schmutz J."/>
            <person name="Larimer F."/>
            <person name="Land M."/>
            <person name="Hauser L."/>
            <person name="Kyrpides N."/>
            <person name="Mikhailova N."/>
            <person name="Bryant D.A."/>
            <person name="Hanada S."/>
            <person name="Tsukatani Y."/>
            <person name="Richardson P."/>
        </authorList>
    </citation>
    <scope>NUCLEOTIDE SEQUENCE [LARGE SCALE GENOMIC DNA]</scope>
    <source>
        <strain evidence="5">DSM 13941 / HLO8</strain>
    </source>
</reference>
<name>A7NF65_ROSCS</name>
<dbReference type="Gene3D" id="1.20.1260.10">
    <property type="match status" value="1"/>
</dbReference>
<dbReference type="PROSITE" id="PS00819">
    <property type="entry name" value="DPS_2"/>
    <property type="match status" value="1"/>
</dbReference>
<dbReference type="InterPro" id="IPR008331">
    <property type="entry name" value="Ferritin_DPS_dom"/>
</dbReference>
<dbReference type="eggNOG" id="COG0783">
    <property type="taxonomic scope" value="Bacteria"/>
</dbReference>
<dbReference type="InterPro" id="IPR023188">
    <property type="entry name" value="DPS_DNA-bd_CS"/>
</dbReference>
<sequence length="175" mass="19781">MSAEIGTGRITTTPKPDIGLSETSIQGVTAILSRLLADEHVLYTRLRNYHWNLVGMAFGPLHALFQQQYEALADDIDDIAERIRMLGPAAPGTMTEFLQLATLAEHPGDLPDERGMVRQLVADHEAIIRHLRQDLRACDEQYDDMGTSDFLTTLMEKHEKMAWMLRAHIEERNQG</sequence>
<keyword evidence="5" id="KW-1185">Reference proteome</keyword>
<dbReference type="PANTHER" id="PTHR42932:SF3">
    <property type="entry name" value="DNA PROTECTION DURING STARVATION PROTEIN"/>
    <property type="match status" value="1"/>
</dbReference>
<dbReference type="InterPro" id="IPR002177">
    <property type="entry name" value="DPS_DNA-bd"/>
</dbReference>
<dbReference type="KEGG" id="rca:Rcas_2338"/>
<dbReference type="GO" id="GO:0016722">
    <property type="term" value="F:oxidoreductase activity, acting on metal ions"/>
    <property type="evidence" value="ECO:0007669"/>
    <property type="project" value="InterPro"/>
</dbReference>
<dbReference type="PANTHER" id="PTHR42932">
    <property type="entry name" value="GENERAL STRESS PROTEIN 20U"/>
    <property type="match status" value="1"/>
</dbReference>
<dbReference type="Proteomes" id="UP000000263">
    <property type="component" value="Chromosome"/>
</dbReference>
<accession>A7NF65</accession>
<evidence type="ECO:0000313" key="5">
    <source>
        <dbReference type="Proteomes" id="UP000000263"/>
    </source>
</evidence>
<dbReference type="CDD" id="cd01043">
    <property type="entry name" value="DPS"/>
    <property type="match status" value="1"/>
</dbReference>
<dbReference type="PRINTS" id="PR01346">
    <property type="entry name" value="HELNAPAPROT"/>
</dbReference>
<evidence type="ECO:0000256" key="2">
    <source>
        <dbReference type="RuleBase" id="RU003875"/>
    </source>
</evidence>
<dbReference type="RefSeq" id="WP_012120845.1">
    <property type="nucleotide sequence ID" value="NC_009767.1"/>
</dbReference>
<dbReference type="PIRSF" id="PIRSF005900">
    <property type="entry name" value="Dps"/>
    <property type="match status" value="1"/>
</dbReference>
<dbReference type="AlphaFoldDB" id="A7NF65"/>
<protein>
    <submittedName>
        <fullName evidence="4">Ferritin Dps family protein</fullName>
    </submittedName>
</protein>
<dbReference type="HOGENOM" id="CLU_098183_2_1_0"/>
<dbReference type="GO" id="GO:0008199">
    <property type="term" value="F:ferric iron binding"/>
    <property type="evidence" value="ECO:0007669"/>
    <property type="project" value="InterPro"/>
</dbReference>
<gene>
    <name evidence="4" type="ordered locus">Rcas_2338</name>
</gene>
<dbReference type="Pfam" id="PF00210">
    <property type="entry name" value="Ferritin"/>
    <property type="match status" value="1"/>
</dbReference>
<comment type="similarity">
    <text evidence="1 2">Belongs to the Dps family.</text>
</comment>
<dbReference type="OrthoDB" id="9797023at2"/>
<dbReference type="SUPFAM" id="SSF47240">
    <property type="entry name" value="Ferritin-like"/>
    <property type="match status" value="1"/>
</dbReference>
<evidence type="ECO:0000256" key="1">
    <source>
        <dbReference type="ARBA" id="ARBA00009497"/>
    </source>
</evidence>
<organism evidence="4 5">
    <name type="scientific">Roseiflexus castenholzii (strain DSM 13941 / HLO8)</name>
    <dbReference type="NCBI Taxonomy" id="383372"/>
    <lineage>
        <taxon>Bacteria</taxon>
        <taxon>Bacillati</taxon>
        <taxon>Chloroflexota</taxon>
        <taxon>Chloroflexia</taxon>
        <taxon>Chloroflexales</taxon>
        <taxon>Roseiflexineae</taxon>
        <taxon>Roseiflexaceae</taxon>
        <taxon>Roseiflexus</taxon>
    </lineage>
</organism>